<proteinExistence type="predicted"/>
<keyword evidence="2" id="KW-1185">Reference proteome</keyword>
<protein>
    <submittedName>
        <fullName evidence="1">Uncharacterized protein</fullName>
    </submittedName>
</protein>
<evidence type="ECO:0000313" key="1">
    <source>
        <dbReference type="EMBL" id="KAL1253640.1"/>
    </source>
</evidence>
<accession>A0ABR3LL46</accession>
<name>A0ABR3LL46_9TELE</name>
<organism evidence="1 2">
    <name type="scientific">Cirrhinus molitorella</name>
    <name type="common">mud carp</name>
    <dbReference type="NCBI Taxonomy" id="172907"/>
    <lineage>
        <taxon>Eukaryota</taxon>
        <taxon>Metazoa</taxon>
        <taxon>Chordata</taxon>
        <taxon>Craniata</taxon>
        <taxon>Vertebrata</taxon>
        <taxon>Euteleostomi</taxon>
        <taxon>Actinopterygii</taxon>
        <taxon>Neopterygii</taxon>
        <taxon>Teleostei</taxon>
        <taxon>Ostariophysi</taxon>
        <taxon>Cypriniformes</taxon>
        <taxon>Cyprinidae</taxon>
        <taxon>Labeoninae</taxon>
        <taxon>Labeonini</taxon>
        <taxon>Cirrhinus</taxon>
    </lineage>
</organism>
<comment type="caution">
    <text evidence="1">The sequence shown here is derived from an EMBL/GenBank/DDBJ whole genome shotgun (WGS) entry which is preliminary data.</text>
</comment>
<reference evidence="1 2" key="1">
    <citation type="submission" date="2023-09" db="EMBL/GenBank/DDBJ databases">
        <authorList>
            <person name="Wang M."/>
        </authorList>
    </citation>
    <scope>NUCLEOTIDE SEQUENCE [LARGE SCALE GENOMIC DNA]</scope>
    <source>
        <strain evidence="1">GT-2023</strain>
        <tissue evidence="1">Liver</tissue>
    </source>
</reference>
<sequence>MCVFVCSPWDFCLHDVLCESLAAYARDVFTHVTENNPRMCLREQKVGDDCEVVCWFILLSLLLLTECHSVHWPAYQGQEEQTCIDHFRLPNAHKDRDCKLVCQRM</sequence>
<evidence type="ECO:0000313" key="2">
    <source>
        <dbReference type="Proteomes" id="UP001558613"/>
    </source>
</evidence>
<dbReference type="Proteomes" id="UP001558613">
    <property type="component" value="Unassembled WGS sequence"/>
</dbReference>
<gene>
    <name evidence="1" type="ORF">QQF64_015869</name>
</gene>
<dbReference type="EMBL" id="JAYMGO010000020">
    <property type="protein sequence ID" value="KAL1253640.1"/>
    <property type="molecule type" value="Genomic_DNA"/>
</dbReference>